<evidence type="ECO:0000256" key="1">
    <source>
        <dbReference type="ARBA" id="ARBA00000098"/>
    </source>
</evidence>
<feature type="domain" description="Peptidase M1 alanyl aminopeptidase Ig-like fold" evidence="14">
    <location>
        <begin position="450"/>
        <end position="564"/>
    </location>
</feature>
<feature type="domain" description="Peptidase M1 alanyl aminopeptidase C-terminal" evidence="15">
    <location>
        <begin position="568"/>
        <end position="916"/>
    </location>
</feature>
<dbReference type="Gene3D" id="3.30.2010.30">
    <property type="match status" value="1"/>
</dbReference>
<evidence type="ECO:0000256" key="10">
    <source>
        <dbReference type="ARBA" id="ARBA00022833"/>
    </source>
</evidence>
<dbReference type="InterPro" id="IPR038438">
    <property type="entry name" value="PepN_Ig-like_sf"/>
</dbReference>
<evidence type="ECO:0000256" key="6">
    <source>
        <dbReference type="ARBA" id="ARBA00022438"/>
    </source>
</evidence>
<proteinExistence type="inferred from homology"/>
<accession>A0ABP9QQN2</accession>
<protein>
    <recommendedName>
        <fullName evidence="5 12">Aminopeptidase N</fullName>
        <ecNumber evidence="4 12">3.4.11.2</ecNumber>
    </recommendedName>
</protein>
<keyword evidence="11" id="KW-0482">Metalloprotease</keyword>
<dbReference type="PANTHER" id="PTHR46322">
    <property type="entry name" value="PUROMYCIN-SENSITIVE AMINOPEPTIDASE"/>
    <property type="match status" value="1"/>
</dbReference>
<evidence type="ECO:0000256" key="11">
    <source>
        <dbReference type="ARBA" id="ARBA00023049"/>
    </source>
</evidence>
<dbReference type="InterPro" id="IPR037144">
    <property type="entry name" value="Peptidase_M1_pepN_C_sf"/>
</dbReference>
<keyword evidence="8" id="KW-0479">Metal-binding</keyword>
<dbReference type="InterPro" id="IPR045357">
    <property type="entry name" value="Aminopeptidase_N-like_N"/>
</dbReference>
<dbReference type="RefSeq" id="WP_345532976.1">
    <property type="nucleotide sequence ID" value="NZ_BAABLD010000008.1"/>
</dbReference>
<organism evidence="17 18">
    <name type="scientific">Viridibacterium curvum</name>
    <dbReference type="NCBI Taxonomy" id="1101404"/>
    <lineage>
        <taxon>Bacteria</taxon>
        <taxon>Pseudomonadati</taxon>
        <taxon>Pseudomonadota</taxon>
        <taxon>Betaproteobacteria</taxon>
        <taxon>Rhodocyclales</taxon>
        <taxon>Rhodocyclaceae</taxon>
        <taxon>Viridibacterium</taxon>
    </lineage>
</organism>
<dbReference type="Pfam" id="PF01433">
    <property type="entry name" value="Peptidase_M1"/>
    <property type="match status" value="1"/>
</dbReference>
<evidence type="ECO:0000259" key="14">
    <source>
        <dbReference type="Pfam" id="PF11940"/>
    </source>
</evidence>
<dbReference type="CDD" id="cd09600">
    <property type="entry name" value="M1_APN"/>
    <property type="match status" value="1"/>
</dbReference>
<keyword evidence="10" id="KW-0862">Zinc</keyword>
<dbReference type="InterPro" id="IPR001930">
    <property type="entry name" value="Peptidase_M1"/>
</dbReference>
<dbReference type="NCBIfam" id="TIGR02414">
    <property type="entry name" value="pepN_proteo"/>
    <property type="match status" value="1"/>
</dbReference>
<dbReference type="Pfam" id="PF17432">
    <property type="entry name" value="DUF3458_C"/>
    <property type="match status" value="1"/>
</dbReference>
<evidence type="ECO:0000256" key="2">
    <source>
        <dbReference type="ARBA" id="ARBA00001947"/>
    </source>
</evidence>
<dbReference type="SUPFAM" id="SSF55486">
    <property type="entry name" value="Metalloproteases ('zincins'), catalytic domain"/>
    <property type="match status" value="1"/>
</dbReference>
<dbReference type="Gene3D" id="1.25.50.10">
    <property type="entry name" value="Peptidase M1, alanyl aminopeptidase, C-terminal domain"/>
    <property type="match status" value="1"/>
</dbReference>
<dbReference type="InterPro" id="IPR024601">
    <property type="entry name" value="Peptidase_M1_pepN_C"/>
</dbReference>
<evidence type="ECO:0000259" key="16">
    <source>
        <dbReference type="Pfam" id="PF17900"/>
    </source>
</evidence>
<dbReference type="InterPro" id="IPR042097">
    <property type="entry name" value="Aminopeptidase_N-like_N_sf"/>
</dbReference>
<dbReference type="PANTHER" id="PTHR46322:SF1">
    <property type="entry name" value="PUROMYCIN-SENSITIVE AMINOPEPTIDASE"/>
    <property type="match status" value="1"/>
</dbReference>
<comment type="catalytic activity">
    <reaction evidence="1">
        <text>Release of an N-terminal amino acid, Xaa-|-Yaa- from a peptide, amide or arylamide. Xaa is preferably Ala, but may be most amino acids including Pro (slow action). When a terminal hydrophobic residue is followed by a prolyl residue, the two may be released as an intact Xaa-Pro dipeptide.</text>
        <dbReference type="EC" id="3.4.11.2"/>
    </reaction>
</comment>
<evidence type="ECO:0000256" key="4">
    <source>
        <dbReference type="ARBA" id="ARBA00012564"/>
    </source>
</evidence>
<dbReference type="Gene3D" id="2.60.40.1730">
    <property type="entry name" value="tricorn interacting facor f3 domain"/>
    <property type="match status" value="1"/>
</dbReference>
<comment type="similarity">
    <text evidence="3">Belongs to the peptidase M1 family.</text>
</comment>
<evidence type="ECO:0000313" key="17">
    <source>
        <dbReference type="EMBL" id="GAA5165758.1"/>
    </source>
</evidence>
<evidence type="ECO:0000259" key="13">
    <source>
        <dbReference type="Pfam" id="PF01433"/>
    </source>
</evidence>
<evidence type="ECO:0000256" key="8">
    <source>
        <dbReference type="ARBA" id="ARBA00022723"/>
    </source>
</evidence>
<evidence type="ECO:0000256" key="7">
    <source>
        <dbReference type="ARBA" id="ARBA00022670"/>
    </source>
</evidence>
<comment type="cofactor">
    <cofactor evidence="2">
        <name>Zn(2+)</name>
        <dbReference type="ChEBI" id="CHEBI:29105"/>
    </cofactor>
</comment>
<evidence type="ECO:0000313" key="18">
    <source>
        <dbReference type="Proteomes" id="UP001500547"/>
    </source>
</evidence>
<name>A0ABP9QQN2_9RHOO</name>
<keyword evidence="7" id="KW-0645">Protease</keyword>
<feature type="domain" description="Peptidase M1 membrane alanine aminopeptidase" evidence="13">
    <location>
        <begin position="234"/>
        <end position="445"/>
    </location>
</feature>
<dbReference type="PRINTS" id="PR00756">
    <property type="entry name" value="ALADIPTASE"/>
</dbReference>
<keyword evidence="18" id="KW-1185">Reference proteome</keyword>
<evidence type="ECO:0000256" key="9">
    <source>
        <dbReference type="ARBA" id="ARBA00022801"/>
    </source>
</evidence>
<dbReference type="InterPro" id="IPR012779">
    <property type="entry name" value="Peptidase_M1_pepN"/>
</dbReference>
<dbReference type="Pfam" id="PF17900">
    <property type="entry name" value="Peptidase_M1_N"/>
    <property type="match status" value="1"/>
</dbReference>
<dbReference type="EMBL" id="BAABLD010000008">
    <property type="protein sequence ID" value="GAA5165758.1"/>
    <property type="molecule type" value="Genomic_DNA"/>
</dbReference>
<dbReference type="Gene3D" id="2.60.40.1840">
    <property type="match status" value="1"/>
</dbReference>
<dbReference type="Proteomes" id="UP001500547">
    <property type="component" value="Unassembled WGS sequence"/>
</dbReference>
<dbReference type="InterPro" id="IPR027268">
    <property type="entry name" value="Peptidase_M4/M1_CTD_sf"/>
</dbReference>
<dbReference type="SUPFAM" id="SSF63737">
    <property type="entry name" value="Leukotriene A4 hydrolase N-terminal domain"/>
    <property type="match status" value="1"/>
</dbReference>
<gene>
    <name evidence="17" type="primary">pepN</name>
    <name evidence="17" type="ORF">GCM10025770_21800</name>
</gene>
<comment type="caution">
    <text evidence="17">The sequence shown here is derived from an EMBL/GenBank/DDBJ whole genome shotgun (WGS) entry which is preliminary data.</text>
</comment>
<keyword evidence="9" id="KW-0378">Hydrolase</keyword>
<evidence type="ECO:0000259" key="15">
    <source>
        <dbReference type="Pfam" id="PF17432"/>
    </source>
</evidence>
<keyword evidence="6 17" id="KW-0031">Aminopeptidase</keyword>
<evidence type="ECO:0000256" key="5">
    <source>
        <dbReference type="ARBA" id="ARBA00015611"/>
    </source>
</evidence>
<dbReference type="InterPro" id="IPR035414">
    <property type="entry name" value="Peptidase_M1_pepN_Ig-like"/>
</dbReference>
<dbReference type="InterPro" id="IPR014782">
    <property type="entry name" value="Peptidase_M1_dom"/>
</dbReference>
<dbReference type="Pfam" id="PF11940">
    <property type="entry name" value="DUF3458"/>
    <property type="match status" value="1"/>
</dbReference>
<dbReference type="EC" id="3.4.11.2" evidence="4 12"/>
<reference evidence="18" key="1">
    <citation type="journal article" date="2019" name="Int. J. Syst. Evol. Microbiol.">
        <title>The Global Catalogue of Microorganisms (GCM) 10K type strain sequencing project: providing services to taxonomists for standard genome sequencing and annotation.</title>
        <authorList>
            <consortium name="The Broad Institute Genomics Platform"/>
            <consortium name="The Broad Institute Genome Sequencing Center for Infectious Disease"/>
            <person name="Wu L."/>
            <person name="Ma J."/>
        </authorList>
    </citation>
    <scope>NUCLEOTIDE SEQUENCE [LARGE SCALE GENOMIC DNA]</scope>
    <source>
        <strain evidence="18">JCM 18715</strain>
    </source>
</reference>
<dbReference type="GO" id="GO:0004177">
    <property type="term" value="F:aminopeptidase activity"/>
    <property type="evidence" value="ECO:0007669"/>
    <property type="project" value="UniProtKB-KW"/>
</dbReference>
<dbReference type="Gene3D" id="1.10.390.10">
    <property type="entry name" value="Neutral Protease Domain 2"/>
    <property type="match status" value="1"/>
</dbReference>
<evidence type="ECO:0000256" key="12">
    <source>
        <dbReference type="NCBIfam" id="TIGR02414"/>
    </source>
</evidence>
<sequence length="917" mass="101812">MNAPQTIYLKDYTPPSHLVDTVELDIAIHRGFARVTARLAMRRNPASSASALRLDGEELHLEALRLDGRSLPESAYQLDETSLTLADTPDAFVLETVVRIEPDKNTQLSGLYRSKDGYFTQCEAQGFRRITFYPDRPDVMAKFRCTLHADKASFPILLSNGNPVAQGEESGDGNEGRHWATWEDPFAKPAYLFACVAAKLDVLEDYYTTTSGRRVRCAVYVEPGKLDQCDHAIAALKKSMKWDEDVFGLEMDLEHYMIVAVGDFNMGAMENKGLNIFNTKYVLARPDTATDTDYQNIDRVVAHEYFHNWTGNRVTCRDWFQLSLKEGLTVFRDQNFGMDVHSAGVTRIQEVRTLRAAQYPEDAGPMAHPIRPASYAEINNFYTATVYEKGAEVIRMIYTLIGKQAFRKGMDLYFARHDGQAVCCEDFVAAMQDASGLDLTQFQRWYNQAGTPRLVVKSEFDAAAKRYTLTVTQQYPATPYEERMASEGLPQERGPYHLPLVIGLLDAAGKELPLRLAGEAAVQGTQRVLTVREDTQTFVFEEITAEPVPSLLRGFSAPVILDYDYSEAALTHLMAHDTDAVNRWEAGQRLATGILMNGVRMLAAPRPTGWKEAPSDVEVGAATFLPTPWEPAWVPASYTSAIRSLLASAFTPGGDPALVAEALVLPSETYLAEQMEVVDPDAIHAARLALRQHLAQALRADFEAAYARLAIHGPYSPDGEQAGKRALRNVCLGYLAELGDEASNALVVSHYEQAANMTDTMAALGALANLDIAARHTALDSFYTRWKAEALVVDKWLQVQSTSRLPTTTADVRALMAHEAFDIRNPNKVYSLVRAFCAANPKHFHAADGSGYRLAADVILQLDSMNPQVASRIARTFDRWRKFDDTRQGKAREQLERIRVHDGLSSDVAEVVGKALG</sequence>
<evidence type="ECO:0000256" key="3">
    <source>
        <dbReference type="ARBA" id="ARBA00010136"/>
    </source>
</evidence>
<feature type="domain" description="Aminopeptidase N-like N-terminal" evidence="16">
    <location>
        <begin position="36"/>
        <end position="192"/>
    </location>
</feature>